<keyword evidence="7" id="KW-1185">Reference proteome</keyword>
<dbReference type="NCBIfam" id="TIGR02481">
    <property type="entry name" value="hemeryth_dom"/>
    <property type="match status" value="1"/>
</dbReference>
<dbReference type="Pfam" id="PF01814">
    <property type="entry name" value="Hemerythrin"/>
    <property type="match status" value="1"/>
</dbReference>
<proteinExistence type="inferred from homology"/>
<dbReference type="InterPro" id="IPR050669">
    <property type="entry name" value="Hemerythrin"/>
</dbReference>
<dbReference type="PROSITE" id="PS00550">
    <property type="entry name" value="HEMERYTHRINS"/>
    <property type="match status" value="1"/>
</dbReference>
<dbReference type="InterPro" id="IPR035938">
    <property type="entry name" value="Hemerythrin-like_sf"/>
</dbReference>
<accession>A0A1G8KCL0</accession>
<dbReference type="AlphaFoldDB" id="A0A1G8KCL0"/>
<evidence type="ECO:0000313" key="6">
    <source>
        <dbReference type="EMBL" id="SDI41142.1"/>
    </source>
</evidence>
<dbReference type="InterPro" id="IPR012827">
    <property type="entry name" value="Hemerythrin_metal-bd"/>
</dbReference>
<dbReference type="GO" id="GO:0046872">
    <property type="term" value="F:metal ion binding"/>
    <property type="evidence" value="ECO:0007669"/>
    <property type="project" value="UniProtKB-KW"/>
</dbReference>
<organism evidence="6 7">
    <name type="scientific">Propionivibrio dicarboxylicus</name>
    <dbReference type="NCBI Taxonomy" id="83767"/>
    <lineage>
        <taxon>Bacteria</taxon>
        <taxon>Pseudomonadati</taxon>
        <taxon>Pseudomonadota</taxon>
        <taxon>Betaproteobacteria</taxon>
        <taxon>Rhodocyclales</taxon>
        <taxon>Rhodocyclaceae</taxon>
        <taxon>Propionivibrio</taxon>
    </lineage>
</organism>
<dbReference type="STRING" id="83767.SAMN05660652_03382"/>
<reference evidence="6 7" key="1">
    <citation type="submission" date="2016-10" db="EMBL/GenBank/DDBJ databases">
        <authorList>
            <person name="de Groot N.N."/>
        </authorList>
    </citation>
    <scope>NUCLEOTIDE SEQUENCE [LARGE SCALE GENOMIC DNA]</scope>
    <source>
        <strain evidence="6 7">DSM 5885</strain>
    </source>
</reference>
<dbReference type="PANTHER" id="PTHR37164">
    <property type="entry name" value="BACTERIOHEMERYTHRIN"/>
    <property type="match status" value="1"/>
</dbReference>
<keyword evidence="2" id="KW-0561">Oxygen transport</keyword>
<gene>
    <name evidence="6" type="ORF">SAMN05660652_03382</name>
</gene>
<dbReference type="InterPro" id="IPR012312">
    <property type="entry name" value="Hemerythrin-like"/>
</dbReference>
<evidence type="ECO:0000313" key="7">
    <source>
        <dbReference type="Proteomes" id="UP000198607"/>
    </source>
</evidence>
<dbReference type="OrthoDB" id="5296936at2"/>
<dbReference type="NCBIfam" id="NF033749">
    <property type="entry name" value="bact_hemeryth"/>
    <property type="match status" value="1"/>
</dbReference>
<protein>
    <submittedName>
        <fullName evidence="6">Hemerythrin</fullName>
    </submittedName>
</protein>
<dbReference type="InterPro" id="IPR016131">
    <property type="entry name" value="Haemerythrin_Fe_BS"/>
</dbReference>
<dbReference type="PANTHER" id="PTHR37164:SF1">
    <property type="entry name" value="BACTERIOHEMERYTHRIN"/>
    <property type="match status" value="1"/>
</dbReference>
<dbReference type="EMBL" id="FNCY01000018">
    <property type="protein sequence ID" value="SDI41142.1"/>
    <property type="molecule type" value="Genomic_DNA"/>
</dbReference>
<dbReference type="Gene3D" id="1.20.120.50">
    <property type="entry name" value="Hemerythrin-like"/>
    <property type="match status" value="1"/>
</dbReference>
<dbReference type="Proteomes" id="UP000198607">
    <property type="component" value="Unassembled WGS sequence"/>
</dbReference>
<evidence type="ECO:0000256" key="4">
    <source>
        <dbReference type="ARBA" id="ARBA00023004"/>
    </source>
</evidence>
<name>A0A1G8KCL0_9RHOO</name>
<dbReference type="RefSeq" id="WP_091939304.1">
    <property type="nucleotide sequence ID" value="NZ_FNCY01000018.1"/>
</dbReference>
<feature type="domain" description="Hemerythrin-like" evidence="5">
    <location>
        <begin position="15"/>
        <end position="124"/>
    </location>
</feature>
<sequence length="136" mass="16335">MALMSWSPQLGIGDTTIDAEHQELFRLINTFHDHWLENRDRQEIAKVLNQLITYAQNHFQHEEAIMQRHGYPQLADHQFIHELMVDTIFKLRKSFEEHDHHLEIDTMHFVRSWLVDHIANHDFLFRNFLARKKAAA</sequence>
<evidence type="ECO:0000256" key="2">
    <source>
        <dbReference type="ARBA" id="ARBA00022621"/>
    </source>
</evidence>
<comment type="similarity">
    <text evidence="1">Belongs to the hemerythrin family.</text>
</comment>
<dbReference type="SUPFAM" id="SSF47188">
    <property type="entry name" value="Hemerythrin-like"/>
    <property type="match status" value="1"/>
</dbReference>
<evidence type="ECO:0000256" key="1">
    <source>
        <dbReference type="ARBA" id="ARBA00010587"/>
    </source>
</evidence>
<dbReference type="CDD" id="cd12107">
    <property type="entry name" value="Hemerythrin"/>
    <property type="match status" value="1"/>
</dbReference>
<dbReference type="GO" id="GO:0005344">
    <property type="term" value="F:oxygen carrier activity"/>
    <property type="evidence" value="ECO:0007669"/>
    <property type="project" value="UniProtKB-KW"/>
</dbReference>
<evidence type="ECO:0000259" key="5">
    <source>
        <dbReference type="Pfam" id="PF01814"/>
    </source>
</evidence>
<keyword evidence="2" id="KW-0813">Transport</keyword>
<evidence type="ECO:0000256" key="3">
    <source>
        <dbReference type="ARBA" id="ARBA00022723"/>
    </source>
</evidence>
<keyword evidence="4" id="KW-0408">Iron</keyword>
<keyword evidence="3" id="KW-0479">Metal-binding</keyword>